<evidence type="ECO:0000256" key="7">
    <source>
        <dbReference type="ARBA" id="ARBA00023012"/>
    </source>
</evidence>
<evidence type="ECO:0000256" key="8">
    <source>
        <dbReference type="PROSITE-ProRule" id="PRU00169"/>
    </source>
</evidence>
<dbReference type="SMART" id="SM00448">
    <property type="entry name" value="REC"/>
    <property type="match status" value="1"/>
</dbReference>
<accession>A0A558DBT1</accession>
<dbReference type="Proteomes" id="UP000317355">
    <property type="component" value="Unassembled WGS sequence"/>
</dbReference>
<dbReference type="Pfam" id="PF00072">
    <property type="entry name" value="Response_reg"/>
    <property type="match status" value="1"/>
</dbReference>
<dbReference type="PANTHER" id="PTHR43047:SF63">
    <property type="entry name" value="HISTIDINE KINASE"/>
    <property type="match status" value="1"/>
</dbReference>
<dbReference type="PROSITE" id="PS50110">
    <property type="entry name" value="RESPONSE_REGULATORY"/>
    <property type="match status" value="1"/>
</dbReference>
<dbReference type="SMART" id="SM00388">
    <property type="entry name" value="HisKA"/>
    <property type="match status" value="1"/>
</dbReference>
<dbReference type="FunFam" id="3.30.565.10:FF:000010">
    <property type="entry name" value="Sensor histidine kinase RcsC"/>
    <property type="match status" value="1"/>
</dbReference>
<dbReference type="PRINTS" id="PR00344">
    <property type="entry name" value="BCTRLSENSOR"/>
</dbReference>
<evidence type="ECO:0000256" key="6">
    <source>
        <dbReference type="ARBA" id="ARBA00022777"/>
    </source>
</evidence>
<dbReference type="PROSITE" id="PS50885">
    <property type="entry name" value="HAMP"/>
    <property type="match status" value="1"/>
</dbReference>
<dbReference type="InterPro" id="IPR011006">
    <property type="entry name" value="CheY-like_superfamily"/>
</dbReference>
<evidence type="ECO:0000256" key="5">
    <source>
        <dbReference type="ARBA" id="ARBA00022679"/>
    </source>
</evidence>
<feature type="domain" description="Response regulatory" evidence="11">
    <location>
        <begin position="566"/>
        <end position="682"/>
    </location>
</feature>
<keyword evidence="7" id="KW-0902">Two-component regulatory system</keyword>
<dbReference type="SUPFAM" id="SSF47384">
    <property type="entry name" value="Homodimeric domain of signal transducing histidine kinase"/>
    <property type="match status" value="1"/>
</dbReference>
<keyword evidence="9" id="KW-0472">Membrane</keyword>
<comment type="catalytic activity">
    <reaction evidence="1">
        <text>ATP + protein L-histidine = ADP + protein N-phospho-L-histidine.</text>
        <dbReference type="EC" id="2.7.13.3"/>
    </reaction>
</comment>
<dbReference type="CDD" id="cd16922">
    <property type="entry name" value="HATPase_EvgS-ArcB-TorS-like"/>
    <property type="match status" value="1"/>
</dbReference>
<dbReference type="Pfam" id="PF00512">
    <property type="entry name" value="HisKA"/>
    <property type="match status" value="1"/>
</dbReference>
<feature type="domain" description="HAMP" evidence="12">
    <location>
        <begin position="224"/>
        <end position="276"/>
    </location>
</feature>
<dbReference type="InterPro" id="IPR003661">
    <property type="entry name" value="HisK_dim/P_dom"/>
</dbReference>
<dbReference type="InterPro" id="IPR036097">
    <property type="entry name" value="HisK_dim/P_sf"/>
</dbReference>
<dbReference type="EC" id="2.7.13.3" evidence="3"/>
<evidence type="ECO:0000256" key="4">
    <source>
        <dbReference type="ARBA" id="ARBA00022553"/>
    </source>
</evidence>
<dbReference type="Pfam" id="PF00672">
    <property type="entry name" value="HAMP"/>
    <property type="match status" value="1"/>
</dbReference>
<evidence type="ECO:0000313" key="13">
    <source>
        <dbReference type="EMBL" id="TVT58482.1"/>
    </source>
</evidence>
<reference evidence="13 14" key="1">
    <citation type="submission" date="2019-07" db="EMBL/GenBank/DDBJ databases">
        <title>The pathways for chlorine oxyanion respiration interact through the shared metabolite chlorate.</title>
        <authorList>
            <person name="Barnum T.P."/>
            <person name="Cheng Y."/>
            <person name="Hill K.A."/>
            <person name="Lucas L.N."/>
            <person name="Carlson H.K."/>
            <person name="Coates J.D."/>
        </authorList>
    </citation>
    <scope>NUCLEOTIDE SEQUENCE [LARGE SCALE GENOMIC DNA]</scope>
    <source>
        <strain evidence="13">BK-3</strain>
    </source>
</reference>
<keyword evidence="9" id="KW-1133">Transmembrane helix</keyword>
<evidence type="ECO:0000259" key="12">
    <source>
        <dbReference type="PROSITE" id="PS50885"/>
    </source>
</evidence>
<dbReference type="InterPro" id="IPR001789">
    <property type="entry name" value="Sig_transdc_resp-reg_receiver"/>
</dbReference>
<dbReference type="InterPro" id="IPR005467">
    <property type="entry name" value="His_kinase_dom"/>
</dbReference>
<keyword evidence="5" id="KW-0808">Transferase</keyword>
<dbReference type="Pfam" id="PF02518">
    <property type="entry name" value="HATPase_c"/>
    <property type="match status" value="1"/>
</dbReference>
<evidence type="ECO:0000313" key="14">
    <source>
        <dbReference type="Proteomes" id="UP000317355"/>
    </source>
</evidence>
<dbReference type="GO" id="GO:0000155">
    <property type="term" value="F:phosphorelay sensor kinase activity"/>
    <property type="evidence" value="ECO:0007669"/>
    <property type="project" value="InterPro"/>
</dbReference>
<evidence type="ECO:0000256" key="2">
    <source>
        <dbReference type="ARBA" id="ARBA00004370"/>
    </source>
</evidence>
<dbReference type="GO" id="GO:0005886">
    <property type="term" value="C:plasma membrane"/>
    <property type="evidence" value="ECO:0007669"/>
    <property type="project" value="TreeGrafter"/>
</dbReference>
<keyword evidence="6" id="KW-0418">Kinase</keyword>
<feature type="transmembrane region" description="Helical" evidence="9">
    <location>
        <begin position="20"/>
        <end position="41"/>
    </location>
</feature>
<dbReference type="InterPro" id="IPR036890">
    <property type="entry name" value="HATPase_C_sf"/>
</dbReference>
<sequence>MYTGLSKLRINRSYNMNIRWKLFTTISTALAINLAVGYYAVISLKQAAAHANQIAEHTFQIVTESLTTQVHFKKQVQEWKNILIRGDQPELYQKYLDQFLHEEQQTQESINKLLTQLEPNTSSWEAASDFKKSHKTLGLQYRQALDSIDSINSLTYIVVDKQVRGIDRQPTELMDQVVEAANQYKNENLGKIIQHQHAIEQRILFAVIGLLTLTVAALVWFADRSIAHPIVEATRVARRITMGDLTGPIPGHGSDEAGELLKAMKSMQESLASSQSELKQEKSLLAERVNRRTHALNIANAELAQAAKTKDMFLATMSHELRTPLTTIMGLTEMLQDALYGPINSGQKRSLATVQESSRHLLTLINDILDVAKVESGKMELKWDYLPIEQLVEASLRLVRQPANTKKHHIEQKIDPMVKLIHGDGRRLKQLLVNLLGNAIKFTPEGGKIGLEIKGNDELDRVELSVWDDGIGIEPIQQTHLFEPFVQVDNESTRRYSGTGLGLTLVKRMAQLHGGDVSVNSDVGKGSRFTVTLPWNRDDNNAHYQKMANEHAADSPAQHQSIQGVTLLLTEDNPANQAMMSDFLRLQGFNVVSAGNGLDALKLAYKHLPAIILMDIQLSDMDGLEVTRQLRNHPVLASIPIIALTALAMPGDRERCLEAGMDDYLSKPVGLKEIYHRLLTYL</sequence>
<dbReference type="SUPFAM" id="SSF158472">
    <property type="entry name" value="HAMP domain-like"/>
    <property type="match status" value="1"/>
</dbReference>
<dbReference type="Gene3D" id="6.10.340.10">
    <property type="match status" value="1"/>
</dbReference>
<feature type="domain" description="Histidine kinase" evidence="10">
    <location>
        <begin position="316"/>
        <end position="537"/>
    </location>
</feature>
<evidence type="ECO:0000259" key="10">
    <source>
        <dbReference type="PROSITE" id="PS50109"/>
    </source>
</evidence>
<dbReference type="Gene3D" id="1.10.287.130">
    <property type="match status" value="1"/>
</dbReference>
<comment type="caution">
    <text evidence="13">The sequence shown here is derived from an EMBL/GenBank/DDBJ whole genome shotgun (WGS) entry which is preliminary data.</text>
</comment>
<dbReference type="FunFam" id="1.10.287.130:FF:000145">
    <property type="entry name" value="Sensory transduction histidine kinase"/>
    <property type="match status" value="1"/>
</dbReference>
<dbReference type="PANTHER" id="PTHR43047">
    <property type="entry name" value="TWO-COMPONENT HISTIDINE PROTEIN KINASE"/>
    <property type="match status" value="1"/>
</dbReference>
<keyword evidence="4 8" id="KW-0597">Phosphoprotein</keyword>
<dbReference type="EMBL" id="VMRY01000009">
    <property type="protein sequence ID" value="TVT58482.1"/>
    <property type="molecule type" value="Genomic_DNA"/>
</dbReference>
<comment type="subcellular location">
    <subcellularLocation>
        <location evidence="2">Membrane</location>
    </subcellularLocation>
</comment>
<keyword evidence="9" id="KW-0812">Transmembrane</keyword>
<dbReference type="SMART" id="SM00304">
    <property type="entry name" value="HAMP"/>
    <property type="match status" value="1"/>
</dbReference>
<dbReference type="SUPFAM" id="SSF52172">
    <property type="entry name" value="CheY-like"/>
    <property type="match status" value="1"/>
</dbReference>
<dbReference type="Gene3D" id="3.30.565.10">
    <property type="entry name" value="Histidine kinase-like ATPase, C-terminal domain"/>
    <property type="match status" value="1"/>
</dbReference>
<dbReference type="CDD" id="cd06225">
    <property type="entry name" value="HAMP"/>
    <property type="match status" value="1"/>
</dbReference>
<evidence type="ECO:0000256" key="9">
    <source>
        <dbReference type="SAM" id="Phobius"/>
    </source>
</evidence>
<feature type="modified residue" description="4-aspartylphosphate" evidence="8">
    <location>
        <position position="615"/>
    </location>
</feature>
<dbReference type="AlphaFoldDB" id="A0A558DBT1"/>
<dbReference type="InterPro" id="IPR003660">
    <property type="entry name" value="HAMP_dom"/>
</dbReference>
<protein>
    <recommendedName>
        <fullName evidence="3">histidine kinase</fullName>
        <ecNumber evidence="3">2.7.13.3</ecNumber>
    </recommendedName>
</protein>
<evidence type="ECO:0000259" key="11">
    <source>
        <dbReference type="PROSITE" id="PS50110"/>
    </source>
</evidence>
<gene>
    <name evidence="13" type="ORF">FHK82_03675</name>
</gene>
<dbReference type="PROSITE" id="PS50109">
    <property type="entry name" value="HIS_KIN"/>
    <property type="match status" value="1"/>
</dbReference>
<feature type="transmembrane region" description="Helical" evidence="9">
    <location>
        <begin position="203"/>
        <end position="222"/>
    </location>
</feature>
<dbReference type="SMART" id="SM00387">
    <property type="entry name" value="HATPase_c"/>
    <property type="match status" value="1"/>
</dbReference>
<dbReference type="CDD" id="cd00082">
    <property type="entry name" value="HisKA"/>
    <property type="match status" value="1"/>
</dbReference>
<evidence type="ECO:0000256" key="1">
    <source>
        <dbReference type="ARBA" id="ARBA00000085"/>
    </source>
</evidence>
<name>A0A558DBT1_9GAMM</name>
<dbReference type="InterPro" id="IPR003594">
    <property type="entry name" value="HATPase_dom"/>
</dbReference>
<dbReference type="Gene3D" id="3.40.50.2300">
    <property type="match status" value="1"/>
</dbReference>
<proteinExistence type="predicted"/>
<dbReference type="InterPro" id="IPR004358">
    <property type="entry name" value="Sig_transdc_His_kin-like_C"/>
</dbReference>
<evidence type="ECO:0000256" key="3">
    <source>
        <dbReference type="ARBA" id="ARBA00012438"/>
    </source>
</evidence>
<dbReference type="SUPFAM" id="SSF55874">
    <property type="entry name" value="ATPase domain of HSP90 chaperone/DNA topoisomerase II/histidine kinase"/>
    <property type="match status" value="1"/>
</dbReference>
<organism evidence="13 14">
    <name type="scientific">Sedimenticola thiotaurini</name>
    <dbReference type="NCBI Taxonomy" id="1543721"/>
    <lineage>
        <taxon>Bacteria</taxon>
        <taxon>Pseudomonadati</taxon>
        <taxon>Pseudomonadota</taxon>
        <taxon>Gammaproteobacteria</taxon>
        <taxon>Chromatiales</taxon>
        <taxon>Sedimenticolaceae</taxon>
        <taxon>Sedimenticola</taxon>
    </lineage>
</organism>
<dbReference type="GO" id="GO:0009927">
    <property type="term" value="F:histidine phosphotransfer kinase activity"/>
    <property type="evidence" value="ECO:0007669"/>
    <property type="project" value="TreeGrafter"/>
</dbReference>